<evidence type="ECO:0000313" key="3">
    <source>
        <dbReference type="Proteomes" id="UP000553632"/>
    </source>
</evidence>
<gene>
    <name evidence="2" type="ORF">FOZ63_012413</name>
</gene>
<dbReference type="EMBL" id="JABANO010027747">
    <property type="protein sequence ID" value="KAF4716344.1"/>
    <property type="molecule type" value="Genomic_DNA"/>
</dbReference>
<dbReference type="InterPro" id="IPR043502">
    <property type="entry name" value="DNA/RNA_pol_sf"/>
</dbReference>
<feature type="non-terminal residue" evidence="2">
    <location>
        <position position="1"/>
    </location>
</feature>
<dbReference type="SUPFAM" id="SSF56672">
    <property type="entry name" value="DNA/RNA polymerases"/>
    <property type="match status" value="1"/>
</dbReference>
<comment type="caution">
    <text evidence="2">The sequence shown here is derived from an EMBL/GenBank/DDBJ whole genome shotgun (WGS) entry which is preliminary data.</text>
</comment>
<evidence type="ECO:0000259" key="1">
    <source>
        <dbReference type="Pfam" id="PF00078"/>
    </source>
</evidence>
<organism evidence="2 3">
    <name type="scientific">Perkinsus olseni</name>
    <name type="common">Perkinsus atlanticus</name>
    <dbReference type="NCBI Taxonomy" id="32597"/>
    <lineage>
        <taxon>Eukaryota</taxon>
        <taxon>Sar</taxon>
        <taxon>Alveolata</taxon>
        <taxon>Perkinsozoa</taxon>
        <taxon>Perkinsea</taxon>
        <taxon>Perkinsida</taxon>
        <taxon>Perkinsidae</taxon>
        <taxon>Perkinsus</taxon>
    </lineage>
</organism>
<reference evidence="2 3" key="1">
    <citation type="submission" date="2020-04" db="EMBL/GenBank/DDBJ databases">
        <title>Perkinsus olseni comparative genomics.</title>
        <authorList>
            <person name="Bogema D.R."/>
        </authorList>
    </citation>
    <scope>NUCLEOTIDE SEQUENCE [LARGE SCALE GENOMIC DNA]</scope>
    <source>
        <strain evidence="2 3">ATCC PRA-207</strain>
    </source>
</reference>
<accession>A0A7J6R6Q3</accession>
<keyword evidence="3" id="KW-1185">Reference proteome</keyword>
<evidence type="ECO:0000313" key="2">
    <source>
        <dbReference type="EMBL" id="KAF4716344.1"/>
    </source>
</evidence>
<name>A0A7J6R6Q3_PEROL</name>
<dbReference type="PANTHER" id="PTHR19446">
    <property type="entry name" value="REVERSE TRANSCRIPTASES"/>
    <property type="match status" value="1"/>
</dbReference>
<dbReference type="InterPro" id="IPR000477">
    <property type="entry name" value="RT_dom"/>
</dbReference>
<dbReference type="AlphaFoldDB" id="A0A7J6R6Q3"/>
<feature type="non-terminal residue" evidence="2">
    <location>
        <position position="276"/>
    </location>
</feature>
<proteinExistence type="predicted"/>
<dbReference type="Proteomes" id="UP000553632">
    <property type="component" value="Unassembled WGS sequence"/>
</dbReference>
<sequence length="276" mass="30692">PSAAQHASINETSTSVALNYKDPLNDPHPLPKPIKADEVFKAALSLKIGKSPGVDGISGDLIRQSETSQKWIYEICSRCFDAEKQPSEWLKSKVTLIKKPRKPAQEIGSYRTVMAQVAAAKIYSTVILRRINDHLDKHIHHSQCGFRKSRSAVEVIHATQLLRDASIAHNRPLCLLMADWQKAFDKLDRGFMMSCLQQTGLHPEYLRIIEQSYAALRLSALVGELGAVAVDYSVQSGMESPEQLGAFHPAWAELAARAELADAQQFPSEDEMNRGY</sequence>
<dbReference type="Pfam" id="PF00078">
    <property type="entry name" value="RVT_1"/>
    <property type="match status" value="1"/>
</dbReference>
<feature type="domain" description="Reverse transcriptase" evidence="1">
    <location>
        <begin position="98"/>
        <end position="213"/>
    </location>
</feature>
<dbReference type="OMA" id="WIYEICS"/>
<protein>
    <recommendedName>
        <fullName evidence="1">Reverse transcriptase domain-containing protein</fullName>
    </recommendedName>
</protein>